<dbReference type="PROSITE" id="PS51354">
    <property type="entry name" value="GLUTAREDOXIN_2"/>
    <property type="match status" value="1"/>
</dbReference>
<keyword evidence="2 6" id="KW-0813">Transport</keyword>
<keyword evidence="9" id="KW-1185">Reference proteome</keyword>
<keyword evidence="3 6" id="KW-0249">Electron transport</keyword>
<sequence length="91" mass="9933">MSKAAPKIEIYSTAVCPYCISAKNLLKSKGLEWQEVRIDTDPAQRDAMLTRSGGRRTVPQIFINDQHVGGFDDLVAADRSGKLADLLEVAA</sequence>
<accession>A0A4R0YVM7</accession>
<evidence type="ECO:0000256" key="2">
    <source>
        <dbReference type="ARBA" id="ARBA00022448"/>
    </source>
</evidence>
<dbReference type="EMBL" id="SJTG01000001">
    <property type="protein sequence ID" value="TCI13412.1"/>
    <property type="molecule type" value="Genomic_DNA"/>
</dbReference>
<dbReference type="Pfam" id="PF00462">
    <property type="entry name" value="Glutaredoxin"/>
    <property type="match status" value="1"/>
</dbReference>
<dbReference type="InterPro" id="IPR011767">
    <property type="entry name" value="GLR_AS"/>
</dbReference>
<dbReference type="GO" id="GO:0034599">
    <property type="term" value="P:cellular response to oxidative stress"/>
    <property type="evidence" value="ECO:0007669"/>
    <property type="project" value="TreeGrafter"/>
</dbReference>
<protein>
    <recommendedName>
        <fullName evidence="6">Glutaredoxin</fullName>
    </recommendedName>
</protein>
<dbReference type="AlphaFoldDB" id="A0A4R0YVM7"/>
<dbReference type="NCBIfam" id="TIGR02181">
    <property type="entry name" value="GRX_bact"/>
    <property type="match status" value="1"/>
</dbReference>
<dbReference type="Proteomes" id="UP000291822">
    <property type="component" value="Unassembled WGS sequence"/>
</dbReference>
<keyword evidence="6" id="KW-0963">Cytoplasm</keyword>
<keyword evidence="4" id="KW-1015">Disulfide bond</keyword>
<organism evidence="8 9">
    <name type="scientific">Dyella soli</name>
    <dbReference type="NCBI Taxonomy" id="522319"/>
    <lineage>
        <taxon>Bacteria</taxon>
        <taxon>Pseudomonadati</taxon>
        <taxon>Pseudomonadota</taxon>
        <taxon>Gammaproteobacteria</taxon>
        <taxon>Lysobacterales</taxon>
        <taxon>Rhodanobacteraceae</taxon>
        <taxon>Dyella</taxon>
    </lineage>
</organism>
<evidence type="ECO:0000256" key="6">
    <source>
        <dbReference type="RuleBase" id="RU364065"/>
    </source>
</evidence>
<evidence type="ECO:0000313" key="9">
    <source>
        <dbReference type="Proteomes" id="UP000291822"/>
    </source>
</evidence>
<dbReference type="GO" id="GO:0045454">
    <property type="term" value="P:cell redox homeostasis"/>
    <property type="evidence" value="ECO:0007669"/>
    <property type="project" value="InterPro"/>
</dbReference>
<name>A0A4R0YVM7_9GAMM</name>
<feature type="domain" description="Glutaredoxin" evidence="7">
    <location>
        <begin position="8"/>
        <end position="68"/>
    </location>
</feature>
<dbReference type="GO" id="GO:0015038">
    <property type="term" value="F:glutathione disulfide oxidoreductase activity"/>
    <property type="evidence" value="ECO:0007669"/>
    <property type="project" value="UniProtKB-UniRule"/>
</dbReference>
<dbReference type="PRINTS" id="PR00160">
    <property type="entry name" value="GLUTAREDOXIN"/>
</dbReference>
<evidence type="ECO:0000313" key="8">
    <source>
        <dbReference type="EMBL" id="TCI13412.1"/>
    </source>
</evidence>
<dbReference type="SUPFAM" id="SSF52833">
    <property type="entry name" value="Thioredoxin-like"/>
    <property type="match status" value="1"/>
</dbReference>
<dbReference type="PANTHER" id="PTHR45694">
    <property type="entry name" value="GLUTAREDOXIN 2"/>
    <property type="match status" value="1"/>
</dbReference>
<evidence type="ECO:0000256" key="1">
    <source>
        <dbReference type="ARBA" id="ARBA00007787"/>
    </source>
</evidence>
<evidence type="ECO:0000256" key="4">
    <source>
        <dbReference type="ARBA" id="ARBA00023157"/>
    </source>
</evidence>
<comment type="caution">
    <text evidence="8">The sequence shown here is derived from an EMBL/GenBank/DDBJ whole genome shotgun (WGS) entry which is preliminary data.</text>
</comment>
<reference evidence="8 9" key="1">
    <citation type="submission" date="2019-02" db="EMBL/GenBank/DDBJ databases">
        <title>Dyella amyloliquefaciens sp. nov., isolated from forest soil.</title>
        <authorList>
            <person name="Gao Z.-H."/>
            <person name="Qiu L.-H."/>
        </authorList>
    </citation>
    <scope>NUCLEOTIDE SEQUENCE [LARGE SCALE GENOMIC DNA]</scope>
    <source>
        <strain evidence="8 9">KACC 12747</strain>
    </source>
</reference>
<proteinExistence type="inferred from homology"/>
<evidence type="ECO:0000259" key="7">
    <source>
        <dbReference type="Pfam" id="PF00462"/>
    </source>
</evidence>
<comment type="similarity">
    <text evidence="1 6">Belongs to the glutaredoxin family.</text>
</comment>
<comment type="function">
    <text evidence="6">Has a glutathione-disulfide oxidoreductase activity in the presence of NADPH and glutathione reductase. Reduces low molecular weight disulfides and proteins.</text>
</comment>
<evidence type="ECO:0000256" key="3">
    <source>
        <dbReference type="ARBA" id="ARBA00022982"/>
    </source>
</evidence>
<dbReference type="InterPro" id="IPR014025">
    <property type="entry name" value="Glutaredoxin_subgr"/>
</dbReference>
<dbReference type="PANTHER" id="PTHR45694:SF18">
    <property type="entry name" value="GLUTAREDOXIN-1-RELATED"/>
    <property type="match status" value="1"/>
</dbReference>
<keyword evidence="5 6" id="KW-0676">Redox-active center</keyword>
<evidence type="ECO:0000256" key="5">
    <source>
        <dbReference type="ARBA" id="ARBA00023284"/>
    </source>
</evidence>
<dbReference type="InterPro" id="IPR011900">
    <property type="entry name" value="GRX_bact"/>
</dbReference>
<dbReference type="CDD" id="cd03418">
    <property type="entry name" value="GRX_GRXb_1_3_like"/>
    <property type="match status" value="1"/>
</dbReference>
<dbReference type="Gene3D" id="3.40.30.10">
    <property type="entry name" value="Glutaredoxin"/>
    <property type="match status" value="1"/>
</dbReference>
<dbReference type="GO" id="GO:0005737">
    <property type="term" value="C:cytoplasm"/>
    <property type="evidence" value="ECO:0007669"/>
    <property type="project" value="TreeGrafter"/>
</dbReference>
<gene>
    <name evidence="8" type="primary">grxC</name>
    <name evidence="8" type="ORF">EZM97_09120</name>
</gene>
<dbReference type="InterPro" id="IPR002109">
    <property type="entry name" value="Glutaredoxin"/>
</dbReference>
<dbReference type="RefSeq" id="WP_131149804.1">
    <property type="nucleotide sequence ID" value="NZ_SJTG01000001.1"/>
</dbReference>
<dbReference type="InterPro" id="IPR036249">
    <property type="entry name" value="Thioredoxin-like_sf"/>
</dbReference>
<dbReference type="PROSITE" id="PS00195">
    <property type="entry name" value="GLUTAREDOXIN_1"/>
    <property type="match status" value="1"/>
</dbReference>